<feature type="region of interest" description="Disordered" evidence="1">
    <location>
        <begin position="150"/>
        <end position="210"/>
    </location>
</feature>
<evidence type="ECO:0000256" key="1">
    <source>
        <dbReference type="SAM" id="MobiDB-lite"/>
    </source>
</evidence>
<feature type="transmembrane region" description="Helical" evidence="2">
    <location>
        <begin position="117"/>
        <end position="142"/>
    </location>
</feature>
<dbReference type="InterPro" id="IPR036179">
    <property type="entry name" value="Ig-like_dom_sf"/>
</dbReference>
<accession>A0ABD1J1P2</accession>
<feature type="domain" description="Ig-like" evidence="3">
    <location>
        <begin position="1"/>
        <end position="88"/>
    </location>
</feature>
<keyword evidence="5" id="KW-1185">Reference proteome</keyword>
<evidence type="ECO:0000313" key="4">
    <source>
        <dbReference type="EMBL" id="KAL2081052.1"/>
    </source>
</evidence>
<keyword evidence="2" id="KW-0812">Transmembrane</keyword>
<dbReference type="PANTHER" id="PTHR37996">
    <property type="entry name" value="B- AND T-LYMPHOCYTE ATTENUATOR"/>
    <property type="match status" value="1"/>
</dbReference>
<organism evidence="4 5">
    <name type="scientific">Coilia grayii</name>
    <name type="common">Gray's grenadier anchovy</name>
    <dbReference type="NCBI Taxonomy" id="363190"/>
    <lineage>
        <taxon>Eukaryota</taxon>
        <taxon>Metazoa</taxon>
        <taxon>Chordata</taxon>
        <taxon>Craniata</taxon>
        <taxon>Vertebrata</taxon>
        <taxon>Euteleostomi</taxon>
        <taxon>Actinopterygii</taxon>
        <taxon>Neopterygii</taxon>
        <taxon>Teleostei</taxon>
        <taxon>Clupei</taxon>
        <taxon>Clupeiformes</taxon>
        <taxon>Clupeoidei</taxon>
        <taxon>Engraulidae</taxon>
        <taxon>Coilinae</taxon>
        <taxon>Coilia</taxon>
    </lineage>
</organism>
<dbReference type="EMBL" id="JBHFQA010000020">
    <property type="protein sequence ID" value="KAL2081052.1"/>
    <property type="molecule type" value="Genomic_DNA"/>
</dbReference>
<proteinExistence type="predicted"/>
<dbReference type="InterPro" id="IPR039257">
    <property type="entry name" value="BTLA"/>
</dbReference>
<keyword evidence="2" id="KW-1133">Transmembrane helix</keyword>
<feature type="compositionally biased region" description="Basic and acidic residues" evidence="1">
    <location>
        <begin position="267"/>
        <end position="283"/>
    </location>
</feature>
<name>A0ABD1J1P2_9TELE</name>
<dbReference type="InterPro" id="IPR013783">
    <property type="entry name" value="Ig-like_fold"/>
</dbReference>
<dbReference type="PROSITE" id="PS50835">
    <property type="entry name" value="IG_LIKE"/>
    <property type="match status" value="1"/>
</dbReference>
<evidence type="ECO:0000313" key="5">
    <source>
        <dbReference type="Proteomes" id="UP001591681"/>
    </source>
</evidence>
<dbReference type="Proteomes" id="UP001591681">
    <property type="component" value="Unassembled WGS sequence"/>
</dbReference>
<dbReference type="SUPFAM" id="SSF48726">
    <property type="entry name" value="Immunoglobulin"/>
    <property type="match status" value="1"/>
</dbReference>
<keyword evidence="2" id="KW-0472">Membrane</keyword>
<dbReference type="Gene3D" id="2.60.40.10">
    <property type="entry name" value="Immunoglobulins"/>
    <property type="match status" value="1"/>
</dbReference>
<comment type="caution">
    <text evidence="4">The sequence shown here is derived from an EMBL/GenBank/DDBJ whole genome shotgun (WGS) entry which is preliminary data.</text>
</comment>
<evidence type="ECO:0000256" key="2">
    <source>
        <dbReference type="SAM" id="Phobius"/>
    </source>
</evidence>
<feature type="region of interest" description="Disordered" evidence="1">
    <location>
        <begin position="223"/>
        <end position="294"/>
    </location>
</feature>
<protein>
    <recommendedName>
        <fullName evidence="3">Ig-like domain-containing protein</fullName>
    </recommendedName>
</protein>
<sequence length="294" mass="32620">MSFLKINCTVKYCEEQPNVTWCKFVDGADCKAVGKDSNVKIWQEPVHNEINLIMSYMEIKQTTKGYSGEYSCRVSHSVVGHTINVTVISNAFSTLTSVTFSDELSTTDSKHLNHSGWLPYVIICVAIVTLVVLVMLISFLILHGCKRSSRSYHTEPKGSSQAQKTEHTVQDSCPTRRPSARMTPSPSVPKRDRSLRHHPTQSPALRHQPAHATSLNGTSLQGLLTLPRAPSSPHPDSDPRSAMTHGSPGNSRDRRPSQVLYATLDHLAPKDASRTHPKIHPEEEFSEYASIRVS</sequence>
<evidence type="ECO:0000259" key="3">
    <source>
        <dbReference type="PROSITE" id="PS50835"/>
    </source>
</evidence>
<dbReference type="InterPro" id="IPR007110">
    <property type="entry name" value="Ig-like_dom"/>
</dbReference>
<dbReference type="AlphaFoldDB" id="A0ABD1J1P2"/>
<reference evidence="4 5" key="1">
    <citation type="submission" date="2024-09" db="EMBL/GenBank/DDBJ databases">
        <title>A chromosome-level genome assembly of Gray's grenadier anchovy, Coilia grayii.</title>
        <authorList>
            <person name="Fu Z."/>
        </authorList>
    </citation>
    <scope>NUCLEOTIDE SEQUENCE [LARGE SCALE GENOMIC DNA]</scope>
    <source>
        <strain evidence="4">G4</strain>
        <tissue evidence="4">Muscle</tissue>
    </source>
</reference>
<dbReference type="PANTHER" id="PTHR37996:SF1">
    <property type="entry name" value="B- AND T-LYMPHOCYTE ATTENUATOR"/>
    <property type="match status" value="1"/>
</dbReference>
<gene>
    <name evidence="4" type="ORF">ACEWY4_022905</name>
</gene>